<organism evidence="2">
    <name type="scientific">uncultured Dysgonomonas sp</name>
    <dbReference type="NCBI Taxonomy" id="206096"/>
    <lineage>
        <taxon>Bacteria</taxon>
        <taxon>Pseudomonadati</taxon>
        <taxon>Bacteroidota</taxon>
        <taxon>Bacteroidia</taxon>
        <taxon>Bacteroidales</taxon>
        <taxon>Dysgonomonadaceae</taxon>
        <taxon>Dysgonomonas</taxon>
        <taxon>environmental samples</taxon>
    </lineage>
</organism>
<feature type="domain" description="Phage tail collar" evidence="1">
    <location>
        <begin position="140"/>
        <end position="193"/>
    </location>
</feature>
<dbReference type="Gene3D" id="3.90.1340.10">
    <property type="entry name" value="Phage tail collar domain"/>
    <property type="match status" value="1"/>
</dbReference>
<proteinExistence type="predicted"/>
<dbReference type="CDD" id="cd22641">
    <property type="entry name" value="C24-like"/>
    <property type="match status" value="1"/>
</dbReference>
<evidence type="ECO:0000313" key="2">
    <source>
        <dbReference type="EMBL" id="SBV95299.1"/>
    </source>
</evidence>
<dbReference type="EMBL" id="FLUL01000001">
    <property type="protein sequence ID" value="SBV95299.1"/>
    <property type="molecule type" value="Genomic_DNA"/>
</dbReference>
<dbReference type="Pfam" id="PF07484">
    <property type="entry name" value="Collar"/>
    <property type="match status" value="1"/>
</dbReference>
<accession>A0A212J771</accession>
<name>A0A212J771_9BACT</name>
<evidence type="ECO:0000259" key="1">
    <source>
        <dbReference type="Pfam" id="PF07484"/>
    </source>
</evidence>
<gene>
    <name evidence="2" type="ORF">KL86DYS2_10884</name>
</gene>
<sequence length="301" mass="33189">MNKVKFLGMGDFPGSANTLDNLQNQIHLVALLAQLGGDNYILSGCEPDGGNKVKPGAVVIGGEIFPFTGGIIQEYVDIKVVKKDLQAFNKNYPEAYTFKTAEFTAAGKNKWEDFKRIMTNKDLQKKVESIKGLEPASRIAWAGFIAKIPKDWMLCDGRTLLIADYQELYENMGTIHGGDGVTSFKLPNMGGRFGVCYTGAGDYKDIGTIGGEEYHTLIDEEIPEHDHVRDETFNKLSARAGDVSELGTPGSVDDITADKEYNVANMTPTRWQAATIKKVGENKPHENRPPFFVEGFIIKVK</sequence>
<dbReference type="InterPro" id="IPR037053">
    <property type="entry name" value="Phage_tail_collar_dom_sf"/>
</dbReference>
<protein>
    <recommendedName>
        <fullName evidence="1">Phage tail collar domain-containing protein</fullName>
    </recommendedName>
</protein>
<dbReference type="InterPro" id="IPR011083">
    <property type="entry name" value="Phage_tail_collar_dom"/>
</dbReference>
<reference evidence="2" key="1">
    <citation type="submission" date="2016-04" db="EMBL/GenBank/DDBJ databases">
        <authorList>
            <person name="Evans L.H."/>
            <person name="Alamgir A."/>
            <person name="Owens N."/>
            <person name="Weber N.D."/>
            <person name="Virtaneva K."/>
            <person name="Barbian K."/>
            <person name="Babar A."/>
            <person name="Rosenke K."/>
        </authorList>
    </citation>
    <scope>NUCLEOTIDE SEQUENCE</scope>
    <source>
        <strain evidence="2">86-2</strain>
    </source>
</reference>
<dbReference type="AlphaFoldDB" id="A0A212J771"/>
<dbReference type="SUPFAM" id="SSF88874">
    <property type="entry name" value="Receptor-binding domain of short tail fibre protein gp12"/>
    <property type="match status" value="1"/>
</dbReference>